<dbReference type="PANTHER" id="PTHR37463">
    <property type="entry name" value="GSL3115 PROTEIN"/>
    <property type="match status" value="1"/>
</dbReference>
<dbReference type="OrthoDB" id="27194at2"/>
<comment type="caution">
    <text evidence="1">The sequence shown here is derived from an EMBL/GenBank/DDBJ whole genome shotgun (WGS) entry which is preliminary data.</text>
</comment>
<organism evidence="1 2">
    <name type="scientific">Blastomonas natatoria</name>
    <dbReference type="NCBI Taxonomy" id="34015"/>
    <lineage>
        <taxon>Bacteria</taxon>
        <taxon>Pseudomonadati</taxon>
        <taxon>Pseudomonadota</taxon>
        <taxon>Alphaproteobacteria</taxon>
        <taxon>Sphingomonadales</taxon>
        <taxon>Sphingomonadaceae</taxon>
        <taxon>Blastomonas</taxon>
    </lineage>
</organism>
<sequence>MPDKRYTKSTLPEKVCEACGRPFAWRKKWARDWDNVKTCSERCKGDLRRKNRAG</sequence>
<dbReference type="Proteomes" id="UP000248014">
    <property type="component" value="Unassembled WGS sequence"/>
</dbReference>
<accession>A0A2V3VAW5</accession>
<dbReference type="RefSeq" id="WP_023839412.1">
    <property type="nucleotide sequence ID" value="NZ_QJJM01000001.1"/>
</dbReference>
<dbReference type="PIRSF" id="PIRSF037205">
    <property type="entry name" value="UCP037205"/>
    <property type="match status" value="1"/>
</dbReference>
<dbReference type="InterPro" id="IPR017136">
    <property type="entry name" value="UCP037205"/>
</dbReference>
<gene>
    <name evidence="1" type="ORF">C7451_10114</name>
</gene>
<evidence type="ECO:0000313" key="1">
    <source>
        <dbReference type="EMBL" id="PXW78952.1"/>
    </source>
</evidence>
<protein>
    <recommendedName>
        <fullName evidence="3">DUF2256 domain-containing protein</fullName>
    </recommendedName>
</protein>
<proteinExistence type="predicted"/>
<evidence type="ECO:0008006" key="3">
    <source>
        <dbReference type="Google" id="ProtNLM"/>
    </source>
</evidence>
<keyword evidence="2" id="KW-1185">Reference proteome</keyword>
<dbReference type="PANTHER" id="PTHR37463:SF1">
    <property type="entry name" value="DUF2256 DOMAIN-CONTAINING PROTEIN"/>
    <property type="match status" value="1"/>
</dbReference>
<dbReference type="EMBL" id="QJJM01000001">
    <property type="protein sequence ID" value="PXW78952.1"/>
    <property type="molecule type" value="Genomic_DNA"/>
</dbReference>
<dbReference type="AlphaFoldDB" id="A0A2V3VAW5"/>
<dbReference type="Pfam" id="PF10013">
    <property type="entry name" value="DUF2256"/>
    <property type="match status" value="1"/>
</dbReference>
<name>A0A2V3VAW5_9SPHN</name>
<evidence type="ECO:0000313" key="2">
    <source>
        <dbReference type="Proteomes" id="UP000248014"/>
    </source>
</evidence>
<reference evidence="1 2" key="1">
    <citation type="submission" date="2018-05" db="EMBL/GenBank/DDBJ databases">
        <title>Genomic Encyclopedia of Type Strains, Phase IV (KMG-IV): sequencing the most valuable type-strain genomes for metagenomic binning, comparative biology and taxonomic classification.</title>
        <authorList>
            <person name="Goeker M."/>
        </authorList>
    </citation>
    <scope>NUCLEOTIDE SEQUENCE [LARGE SCALE GENOMIC DNA]</scope>
    <source>
        <strain evidence="1 2">DSM 3183</strain>
    </source>
</reference>